<accession>A0ABD2WY74</accession>
<evidence type="ECO:0000313" key="1">
    <source>
        <dbReference type="EMBL" id="KAL3397973.1"/>
    </source>
</evidence>
<keyword evidence="2" id="KW-1185">Reference proteome</keyword>
<proteinExistence type="predicted"/>
<sequence>MTVDTHTHICIFCCMIRTRENFGVRTRSCDGPLSSHCRTDTRSLLYCVRLNFSLSQDFLYFMSYATPFL</sequence>
<dbReference type="Proteomes" id="UP001627154">
    <property type="component" value="Unassembled WGS sequence"/>
</dbReference>
<dbReference type="EMBL" id="JBJJXI010000060">
    <property type="protein sequence ID" value="KAL3397973.1"/>
    <property type="molecule type" value="Genomic_DNA"/>
</dbReference>
<gene>
    <name evidence="1" type="ORF">TKK_008207</name>
</gene>
<dbReference type="AlphaFoldDB" id="A0ABD2WY74"/>
<name>A0ABD2WY74_9HYME</name>
<comment type="caution">
    <text evidence="1">The sequence shown here is derived from an EMBL/GenBank/DDBJ whole genome shotgun (WGS) entry which is preliminary data.</text>
</comment>
<reference evidence="1 2" key="1">
    <citation type="journal article" date="2024" name="bioRxiv">
        <title>A reference genome for Trichogramma kaykai: A tiny desert-dwelling parasitoid wasp with competing sex-ratio distorters.</title>
        <authorList>
            <person name="Culotta J."/>
            <person name="Lindsey A.R."/>
        </authorList>
    </citation>
    <scope>NUCLEOTIDE SEQUENCE [LARGE SCALE GENOMIC DNA]</scope>
    <source>
        <strain evidence="1 2">KSX58</strain>
    </source>
</reference>
<evidence type="ECO:0000313" key="2">
    <source>
        <dbReference type="Proteomes" id="UP001627154"/>
    </source>
</evidence>
<protein>
    <submittedName>
        <fullName evidence="1">Uncharacterized protein</fullName>
    </submittedName>
</protein>
<organism evidence="1 2">
    <name type="scientific">Trichogramma kaykai</name>
    <dbReference type="NCBI Taxonomy" id="54128"/>
    <lineage>
        <taxon>Eukaryota</taxon>
        <taxon>Metazoa</taxon>
        <taxon>Ecdysozoa</taxon>
        <taxon>Arthropoda</taxon>
        <taxon>Hexapoda</taxon>
        <taxon>Insecta</taxon>
        <taxon>Pterygota</taxon>
        <taxon>Neoptera</taxon>
        <taxon>Endopterygota</taxon>
        <taxon>Hymenoptera</taxon>
        <taxon>Apocrita</taxon>
        <taxon>Proctotrupomorpha</taxon>
        <taxon>Chalcidoidea</taxon>
        <taxon>Trichogrammatidae</taxon>
        <taxon>Trichogramma</taxon>
    </lineage>
</organism>